<evidence type="ECO:0000313" key="2">
    <source>
        <dbReference type="EMBL" id="MPC71442.1"/>
    </source>
</evidence>
<name>A0A5B7HJM1_PORTR</name>
<evidence type="ECO:0000313" key="3">
    <source>
        <dbReference type="Proteomes" id="UP000324222"/>
    </source>
</evidence>
<dbReference type="AlphaFoldDB" id="A0A5B7HJM1"/>
<protein>
    <submittedName>
        <fullName evidence="2">Uncharacterized protein</fullName>
    </submittedName>
</protein>
<sequence length="113" mass="12687">MWCSLASVCAERYPSLCFVSQIRRAALLASHLSIRQQALHLLHSVLIVVSSPSSFLAVPLLLSILSRRVYKKSLVSQVLQQLVVLQTPGTVELMGHTIRYAKYAQLELLKEDR</sequence>
<organism evidence="2 3">
    <name type="scientific">Portunus trituberculatus</name>
    <name type="common">Swimming crab</name>
    <name type="synonym">Neptunus trituberculatus</name>
    <dbReference type="NCBI Taxonomy" id="210409"/>
    <lineage>
        <taxon>Eukaryota</taxon>
        <taxon>Metazoa</taxon>
        <taxon>Ecdysozoa</taxon>
        <taxon>Arthropoda</taxon>
        <taxon>Crustacea</taxon>
        <taxon>Multicrustacea</taxon>
        <taxon>Malacostraca</taxon>
        <taxon>Eumalacostraca</taxon>
        <taxon>Eucarida</taxon>
        <taxon>Decapoda</taxon>
        <taxon>Pleocyemata</taxon>
        <taxon>Brachyura</taxon>
        <taxon>Eubrachyura</taxon>
        <taxon>Portunoidea</taxon>
        <taxon>Portunidae</taxon>
        <taxon>Portuninae</taxon>
        <taxon>Portunus</taxon>
    </lineage>
</organism>
<keyword evidence="1" id="KW-1133">Transmembrane helix</keyword>
<keyword evidence="1" id="KW-0472">Membrane</keyword>
<reference evidence="2 3" key="1">
    <citation type="submission" date="2019-05" db="EMBL/GenBank/DDBJ databases">
        <title>Another draft genome of Portunus trituberculatus and its Hox gene families provides insights of decapod evolution.</title>
        <authorList>
            <person name="Jeong J.-H."/>
            <person name="Song I."/>
            <person name="Kim S."/>
            <person name="Choi T."/>
            <person name="Kim D."/>
            <person name="Ryu S."/>
            <person name="Kim W."/>
        </authorList>
    </citation>
    <scope>NUCLEOTIDE SEQUENCE [LARGE SCALE GENOMIC DNA]</scope>
    <source>
        <tissue evidence="2">Muscle</tissue>
    </source>
</reference>
<feature type="transmembrane region" description="Helical" evidence="1">
    <location>
        <begin position="41"/>
        <end position="65"/>
    </location>
</feature>
<dbReference type="EMBL" id="VSRR010032880">
    <property type="protein sequence ID" value="MPC71442.1"/>
    <property type="molecule type" value="Genomic_DNA"/>
</dbReference>
<proteinExistence type="predicted"/>
<evidence type="ECO:0000256" key="1">
    <source>
        <dbReference type="SAM" id="Phobius"/>
    </source>
</evidence>
<gene>
    <name evidence="2" type="ORF">E2C01_065719</name>
</gene>
<comment type="caution">
    <text evidence="2">The sequence shown here is derived from an EMBL/GenBank/DDBJ whole genome shotgun (WGS) entry which is preliminary data.</text>
</comment>
<accession>A0A5B7HJM1</accession>
<dbReference type="Proteomes" id="UP000324222">
    <property type="component" value="Unassembled WGS sequence"/>
</dbReference>
<keyword evidence="1" id="KW-0812">Transmembrane</keyword>
<keyword evidence="3" id="KW-1185">Reference proteome</keyword>